<sequence>MPQKTEILSNIGQTLERYKFTYLSSCVDSQHHVKFVGSKRDVSATIVANSDTLACAVVTALLTRDDVTIPVVVVESNEANVSSAESNLVATVVPPVGKSGVASTVSEGNHAVDLAPTVLTDPSVTAALVLVDRRRDDVAAAVHWGSSLSIVEVERAHQLWPAVRMGQHESNSTLVLFRLFVGKDGSTSTVTSLVVVVVNEGKRVARSKKTPSSSPVMKPSKLVSTVESSAEFHTEFELCDGSKRSVFIAGNDFTTKINNFLVDVWASARGETVISVEVV</sequence>
<dbReference type="AlphaFoldDB" id="A0A835KZ68"/>
<organism evidence="1 2">
    <name type="scientific">Spodoptera exigua</name>
    <name type="common">Beet armyworm</name>
    <name type="synonym">Noctua fulgens</name>
    <dbReference type="NCBI Taxonomy" id="7107"/>
    <lineage>
        <taxon>Eukaryota</taxon>
        <taxon>Metazoa</taxon>
        <taxon>Ecdysozoa</taxon>
        <taxon>Arthropoda</taxon>
        <taxon>Hexapoda</taxon>
        <taxon>Insecta</taxon>
        <taxon>Pterygota</taxon>
        <taxon>Neoptera</taxon>
        <taxon>Endopterygota</taxon>
        <taxon>Lepidoptera</taxon>
        <taxon>Glossata</taxon>
        <taxon>Ditrysia</taxon>
        <taxon>Noctuoidea</taxon>
        <taxon>Noctuidae</taxon>
        <taxon>Amphipyrinae</taxon>
        <taxon>Spodoptera</taxon>
    </lineage>
</organism>
<proteinExistence type="predicted"/>
<dbReference type="Proteomes" id="UP000648187">
    <property type="component" value="Unassembled WGS sequence"/>
</dbReference>
<keyword evidence="2" id="KW-1185">Reference proteome</keyword>
<evidence type="ECO:0000313" key="2">
    <source>
        <dbReference type="Proteomes" id="UP000648187"/>
    </source>
</evidence>
<reference evidence="1" key="1">
    <citation type="submission" date="2020-08" db="EMBL/GenBank/DDBJ databases">
        <title>Spodoptera exigua strain:BAW_Kor-Di-RS1 Genome sequencing and assembly.</title>
        <authorList>
            <person name="Kim J."/>
            <person name="Nam H.Y."/>
            <person name="Kwon M."/>
            <person name="Choi J.H."/>
            <person name="Cho S.R."/>
            <person name="Kim G.-H."/>
        </authorList>
    </citation>
    <scope>NUCLEOTIDE SEQUENCE</scope>
    <source>
        <strain evidence="1">BAW_Kor-Di-RS1</strain>
        <tissue evidence="1">Whole-body</tissue>
    </source>
</reference>
<comment type="caution">
    <text evidence="1">The sequence shown here is derived from an EMBL/GenBank/DDBJ whole genome shotgun (WGS) entry which is preliminary data.</text>
</comment>
<gene>
    <name evidence="1" type="ORF">HW555_011093</name>
</gene>
<protein>
    <submittedName>
        <fullName evidence="1">Uncharacterized protein</fullName>
    </submittedName>
</protein>
<accession>A0A835KZ68</accession>
<name>A0A835KZ68_SPOEX</name>
<dbReference type="EMBL" id="JACKWZ010000308">
    <property type="protein sequence ID" value="KAF9409588.1"/>
    <property type="molecule type" value="Genomic_DNA"/>
</dbReference>
<evidence type="ECO:0000313" key="1">
    <source>
        <dbReference type="EMBL" id="KAF9409588.1"/>
    </source>
</evidence>